<sequence length="41" mass="4932">MKTAVKRKFMTSKVWLRFFLVRIQAIVLPLQRLPNMDTRPT</sequence>
<evidence type="ECO:0000313" key="1">
    <source>
        <dbReference type="EMBL" id="EMI57106.1"/>
    </source>
</evidence>
<protein>
    <submittedName>
        <fullName evidence="1">Uncharacterized protein</fullName>
    </submittedName>
</protein>
<dbReference type="Proteomes" id="UP000011885">
    <property type="component" value="Unassembled WGS sequence"/>
</dbReference>
<organism evidence="1 2">
    <name type="scientific">Rhodopirellula sallentina SM41</name>
    <dbReference type="NCBI Taxonomy" id="1263870"/>
    <lineage>
        <taxon>Bacteria</taxon>
        <taxon>Pseudomonadati</taxon>
        <taxon>Planctomycetota</taxon>
        <taxon>Planctomycetia</taxon>
        <taxon>Pirellulales</taxon>
        <taxon>Pirellulaceae</taxon>
        <taxon>Rhodopirellula</taxon>
    </lineage>
</organism>
<keyword evidence="2" id="KW-1185">Reference proteome</keyword>
<dbReference type="AlphaFoldDB" id="M5UGY0"/>
<proteinExistence type="predicted"/>
<gene>
    <name evidence="1" type="ORF">RSSM_01452</name>
</gene>
<accession>M5UGY0</accession>
<evidence type="ECO:0000313" key="2">
    <source>
        <dbReference type="Proteomes" id="UP000011885"/>
    </source>
</evidence>
<dbReference type="EMBL" id="ANOH01000111">
    <property type="protein sequence ID" value="EMI57106.1"/>
    <property type="molecule type" value="Genomic_DNA"/>
</dbReference>
<name>M5UGY0_9BACT</name>
<reference evidence="1 2" key="1">
    <citation type="journal article" date="2013" name="Mar. Genomics">
        <title>Expression of sulfatases in Rhodopirellula baltica and the diversity of sulfatases in the genus Rhodopirellula.</title>
        <authorList>
            <person name="Wegner C.E."/>
            <person name="Richter-Heitmann T."/>
            <person name="Klindworth A."/>
            <person name="Klockow C."/>
            <person name="Richter M."/>
            <person name="Achstetter T."/>
            <person name="Glockner F.O."/>
            <person name="Harder J."/>
        </authorList>
    </citation>
    <scope>NUCLEOTIDE SEQUENCE [LARGE SCALE GENOMIC DNA]</scope>
    <source>
        <strain evidence="1 2">SM41</strain>
    </source>
</reference>
<comment type="caution">
    <text evidence="1">The sequence shown here is derived from an EMBL/GenBank/DDBJ whole genome shotgun (WGS) entry which is preliminary data.</text>
</comment>